<proteinExistence type="predicted"/>
<evidence type="ECO:0008006" key="2">
    <source>
        <dbReference type="Google" id="ProtNLM"/>
    </source>
</evidence>
<evidence type="ECO:0000313" key="1">
    <source>
        <dbReference type="EnsemblPlants" id="EMT14559"/>
    </source>
</evidence>
<dbReference type="InterPro" id="IPR055290">
    <property type="entry name" value="At3g26010-like"/>
</dbReference>
<protein>
    <recommendedName>
        <fullName evidence="2">F-box associated domain-containing protein</fullName>
    </recommendedName>
</protein>
<accession>N1QWL0</accession>
<sequence length="166" mass="18818">MQGKVWKTNRVPSGGLTCGRIGLSQGCLHYSSIPRVKKKKENTKVASVWFMEDYDSKEWVLKHSVSNGELRNINGVDYKVAAFHPDCDTIFPEARRTLPRTLRKWELHAPCCPCDVDALASYDMQHQKFHRILNLGKNKTSNYLPYVPLFSDSLAVRVRNGPGLAV</sequence>
<dbReference type="EnsemblPlants" id="EMT14559">
    <property type="protein sequence ID" value="EMT14559"/>
    <property type="gene ID" value="F775_17430"/>
</dbReference>
<dbReference type="PANTHER" id="PTHR35546:SF50">
    <property type="entry name" value="F-BOX DOMAIN-CONTAINING PROTEIN"/>
    <property type="match status" value="1"/>
</dbReference>
<dbReference type="PANTHER" id="PTHR35546">
    <property type="entry name" value="F-BOX PROTEIN INTERACTION DOMAIN PROTEIN-RELATED"/>
    <property type="match status" value="1"/>
</dbReference>
<reference evidence="1" key="1">
    <citation type="submission" date="2015-06" db="UniProtKB">
        <authorList>
            <consortium name="EnsemblPlants"/>
        </authorList>
    </citation>
    <scope>IDENTIFICATION</scope>
</reference>
<organism evidence="1">
    <name type="scientific">Aegilops tauschii</name>
    <name type="common">Tausch's goatgrass</name>
    <name type="synonym">Aegilops squarrosa</name>
    <dbReference type="NCBI Taxonomy" id="37682"/>
    <lineage>
        <taxon>Eukaryota</taxon>
        <taxon>Viridiplantae</taxon>
        <taxon>Streptophyta</taxon>
        <taxon>Embryophyta</taxon>
        <taxon>Tracheophyta</taxon>
        <taxon>Spermatophyta</taxon>
        <taxon>Magnoliopsida</taxon>
        <taxon>Liliopsida</taxon>
        <taxon>Poales</taxon>
        <taxon>Poaceae</taxon>
        <taxon>BOP clade</taxon>
        <taxon>Pooideae</taxon>
        <taxon>Triticodae</taxon>
        <taxon>Triticeae</taxon>
        <taxon>Triticinae</taxon>
        <taxon>Aegilops</taxon>
    </lineage>
</organism>
<name>N1QWL0_AEGTA</name>
<dbReference type="AlphaFoldDB" id="N1QWL0"/>